<dbReference type="EMBL" id="VOBQ01000011">
    <property type="protein sequence ID" value="TWO70753.1"/>
    <property type="molecule type" value="Genomic_DNA"/>
</dbReference>
<protein>
    <submittedName>
        <fullName evidence="2">MBL fold metallo-hydrolase</fullName>
    </submittedName>
</protein>
<keyword evidence="2" id="KW-0378">Hydrolase</keyword>
<evidence type="ECO:0000313" key="2">
    <source>
        <dbReference type="EMBL" id="TWO70753.1"/>
    </source>
</evidence>
<reference evidence="2 3" key="1">
    <citation type="submission" date="2019-07" db="EMBL/GenBank/DDBJ databases">
        <title>Caenimonas sedimenti sp. nov., isolated from activated sludge.</title>
        <authorList>
            <person name="Xu J."/>
        </authorList>
    </citation>
    <scope>NUCLEOTIDE SEQUENCE [LARGE SCALE GENOMIC DNA]</scope>
    <source>
        <strain evidence="2 3">HX-9-20</strain>
    </source>
</reference>
<dbReference type="RefSeq" id="WP_145893749.1">
    <property type="nucleotide sequence ID" value="NZ_VOBQ01000011.1"/>
</dbReference>
<gene>
    <name evidence="2" type="ORF">FN976_14465</name>
</gene>
<dbReference type="SMART" id="SM00849">
    <property type="entry name" value="Lactamase_B"/>
    <property type="match status" value="1"/>
</dbReference>
<keyword evidence="3" id="KW-1185">Reference proteome</keyword>
<name>A0A562ZQD5_9BURK</name>
<dbReference type="Gene3D" id="3.60.15.10">
    <property type="entry name" value="Ribonuclease Z/Hydroxyacylglutathione hydrolase-like"/>
    <property type="match status" value="1"/>
</dbReference>
<dbReference type="Pfam" id="PF00753">
    <property type="entry name" value="Lactamase_B"/>
    <property type="match status" value="1"/>
</dbReference>
<dbReference type="InterPro" id="IPR050855">
    <property type="entry name" value="NDM-1-like"/>
</dbReference>
<dbReference type="GO" id="GO:0016787">
    <property type="term" value="F:hydrolase activity"/>
    <property type="evidence" value="ECO:0007669"/>
    <property type="project" value="UniProtKB-KW"/>
</dbReference>
<dbReference type="InterPro" id="IPR001279">
    <property type="entry name" value="Metallo-B-lactamas"/>
</dbReference>
<accession>A0A562ZQD5</accession>
<evidence type="ECO:0000259" key="1">
    <source>
        <dbReference type="SMART" id="SM00849"/>
    </source>
</evidence>
<comment type="caution">
    <text evidence="2">The sequence shown here is derived from an EMBL/GenBank/DDBJ whole genome shotgun (WGS) entry which is preliminary data.</text>
</comment>
<sequence>MPVLPAGVRVLERGWLSSNNILFVDGDQPAIVDSGYATHAGLTLDLVRRAFGSTRPALLVNTHLHSDHCGGNAGLQREYPAMRTLIPPGQADQVRAWDPVALTFEPTGQQCPRFSFDGVLAPGSEVQLGRMRWQVHAAPGHDPHSVVLFEPGSRVLISADALWENGFGVVFPELEGVDAFDEVARTLDLIERLDPTCVIPGHGAIFSDAAKALARARRRLEGYVSDPVRHATHAAKVLLKFKLLELQSVTMPECVAWAASTAYFGVVHERWFADVGMGAWIESLSLDLIRSGAAKLENGILLNA</sequence>
<dbReference type="InterPro" id="IPR036866">
    <property type="entry name" value="RibonucZ/Hydroxyglut_hydro"/>
</dbReference>
<feature type="domain" description="Metallo-beta-lactamase" evidence="1">
    <location>
        <begin position="17"/>
        <end position="202"/>
    </location>
</feature>
<dbReference type="CDD" id="cd06262">
    <property type="entry name" value="metallo-hydrolase-like_MBL-fold"/>
    <property type="match status" value="1"/>
</dbReference>
<dbReference type="Proteomes" id="UP000318199">
    <property type="component" value="Unassembled WGS sequence"/>
</dbReference>
<dbReference type="PANTHER" id="PTHR42951">
    <property type="entry name" value="METALLO-BETA-LACTAMASE DOMAIN-CONTAINING"/>
    <property type="match status" value="1"/>
</dbReference>
<dbReference type="AlphaFoldDB" id="A0A562ZQD5"/>
<organism evidence="2 3">
    <name type="scientific">Caenimonas sedimenti</name>
    <dbReference type="NCBI Taxonomy" id="2596921"/>
    <lineage>
        <taxon>Bacteria</taxon>
        <taxon>Pseudomonadati</taxon>
        <taxon>Pseudomonadota</taxon>
        <taxon>Betaproteobacteria</taxon>
        <taxon>Burkholderiales</taxon>
        <taxon>Comamonadaceae</taxon>
        <taxon>Caenimonas</taxon>
    </lineage>
</organism>
<dbReference type="OrthoDB" id="2971563at2"/>
<evidence type="ECO:0000313" key="3">
    <source>
        <dbReference type="Proteomes" id="UP000318199"/>
    </source>
</evidence>
<proteinExistence type="predicted"/>
<dbReference type="SUPFAM" id="SSF56281">
    <property type="entry name" value="Metallo-hydrolase/oxidoreductase"/>
    <property type="match status" value="1"/>
</dbReference>